<dbReference type="HOGENOM" id="CLU_969964_0_0_1"/>
<sequence>MMPPFTFLKNLHNHNQKTGKSPATPSAPSEPATDKAHKIRGKLTKSAKGRTQQAPYISPTARLVETEDPQTFHQRENRSPTQPLPQNGSHYGTTQGRVLDMHNHISSPPLPHHIQRKVDHQTNAVIPQSTPVASQYMSSAHRYPQGPAAIPIALSRSWSPIPSVHRESIRDDSELEEFSRSDVYEGRSWVNRVHHAVPELEGSFYDDAKEIPTLRKEPNIVSPERTYIDYSMARLSKPESQKSFSNLKQQDENVIRRQRSQWNDHPPETIEVVYSVYNWGGIMTLCS</sequence>
<feature type="compositionally biased region" description="Polar residues" evidence="1">
    <location>
        <begin position="79"/>
        <end position="93"/>
    </location>
</feature>
<reference evidence="2 3" key="1">
    <citation type="submission" date="2014-04" db="EMBL/GenBank/DDBJ databases">
        <authorList>
            <consortium name="DOE Joint Genome Institute"/>
            <person name="Kuo A."/>
            <person name="Gay G."/>
            <person name="Dore J."/>
            <person name="Kohler A."/>
            <person name="Nagy L.G."/>
            <person name="Floudas D."/>
            <person name="Copeland A."/>
            <person name="Barry K.W."/>
            <person name="Cichocki N."/>
            <person name="Veneault-Fourrey C."/>
            <person name="LaButti K."/>
            <person name="Lindquist E.A."/>
            <person name="Lipzen A."/>
            <person name="Lundell T."/>
            <person name="Morin E."/>
            <person name="Murat C."/>
            <person name="Sun H."/>
            <person name="Tunlid A."/>
            <person name="Henrissat B."/>
            <person name="Grigoriev I.V."/>
            <person name="Hibbett D.S."/>
            <person name="Martin F."/>
            <person name="Nordberg H.P."/>
            <person name="Cantor M.N."/>
            <person name="Hua S.X."/>
        </authorList>
    </citation>
    <scope>NUCLEOTIDE SEQUENCE [LARGE SCALE GENOMIC DNA]</scope>
    <source>
        <strain evidence="3">h7</strain>
    </source>
</reference>
<evidence type="ECO:0000313" key="3">
    <source>
        <dbReference type="Proteomes" id="UP000053424"/>
    </source>
</evidence>
<evidence type="ECO:0000256" key="1">
    <source>
        <dbReference type="SAM" id="MobiDB-lite"/>
    </source>
</evidence>
<accession>A0A0C3CQ91</accession>
<dbReference type="EMBL" id="KN831771">
    <property type="protein sequence ID" value="KIM46269.1"/>
    <property type="molecule type" value="Genomic_DNA"/>
</dbReference>
<reference evidence="3" key="2">
    <citation type="submission" date="2015-01" db="EMBL/GenBank/DDBJ databases">
        <title>Evolutionary Origins and Diversification of the Mycorrhizal Mutualists.</title>
        <authorList>
            <consortium name="DOE Joint Genome Institute"/>
            <consortium name="Mycorrhizal Genomics Consortium"/>
            <person name="Kohler A."/>
            <person name="Kuo A."/>
            <person name="Nagy L.G."/>
            <person name="Floudas D."/>
            <person name="Copeland A."/>
            <person name="Barry K.W."/>
            <person name="Cichocki N."/>
            <person name="Veneault-Fourrey C."/>
            <person name="LaButti K."/>
            <person name="Lindquist E.A."/>
            <person name="Lipzen A."/>
            <person name="Lundell T."/>
            <person name="Morin E."/>
            <person name="Murat C."/>
            <person name="Riley R."/>
            <person name="Ohm R."/>
            <person name="Sun H."/>
            <person name="Tunlid A."/>
            <person name="Henrissat B."/>
            <person name="Grigoriev I.V."/>
            <person name="Hibbett D.S."/>
            <person name="Martin F."/>
        </authorList>
    </citation>
    <scope>NUCLEOTIDE SEQUENCE [LARGE SCALE GENOMIC DNA]</scope>
    <source>
        <strain evidence="3">h7</strain>
    </source>
</reference>
<proteinExistence type="predicted"/>
<feature type="region of interest" description="Disordered" evidence="1">
    <location>
        <begin position="1"/>
        <end position="93"/>
    </location>
</feature>
<evidence type="ECO:0000313" key="2">
    <source>
        <dbReference type="EMBL" id="KIM46269.1"/>
    </source>
</evidence>
<gene>
    <name evidence="2" type="ORF">M413DRAFT_309588</name>
</gene>
<name>A0A0C3CQ91_HEBCY</name>
<dbReference type="OrthoDB" id="3070073at2759"/>
<keyword evidence="3" id="KW-1185">Reference proteome</keyword>
<protein>
    <submittedName>
        <fullName evidence="2">Uncharacterized protein</fullName>
    </submittedName>
</protein>
<dbReference type="Proteomes" id="UP000053424">
    <property type="component" value="Unassembled WGS sequence"/>
</dbReference>
<dbReference type="AlphaFoldDB" id="A0A0C3CQ91"/>
<feature type="compositionally biased region" description="Basic residues" evidence="1">
    <location>
        <begin position="37"/>
        <end position="48"/>
    </location>
</feature>
<feature type="compositionally biased region" description="Low complexity" evidence="1">
    <location>
        <begin position="21"/>
        <end position="31"/>
    </location>
</feature>
<organism evidence="2 3">
    <name type="scientific">Hebeloma cylindrosporum</name>
    <dbReference type="NCBI Taxonomy" id="76867"/>
    <lineage>
        <taxon>Eukaryota</taxon>
        <taxon>Fungi</taxon>
        <taxon>Dikarya</taxon>
        <taxon>Basidiomycota</taxon>
        <taxon>Agaricomycotina</taxon>
        <taxon>Agaricomycetes</taxon>
        <taxon>Agaricomycetidae</taxon>
        <taxon>Agaricales</taxon>
        <taxon>Agaricineae</taxon>
        <taxon>Hymenogastraceae</taxon>
        <taxon>Hebeloma</taxon>
    </lineage>
</organism>